<reference evidence="3" key="1">
    <citation type="journal article" date="2019" name="Int. J. Syst. Evol. Microbiol.">
        <title>The Global Catalogue of Microorganisms (GCM) 10K type strain sequencing project: providing services to taxonomists for standard genome sequencing and annotation.</title>
        <authorList>
            <consortium name="The Broad Institute Genomics Platform"/>
            <consortium name="The Broad Institute Genome Sequencing Center for Infectious Disease"/>
            <person name="Wu L."/>
            <person name="Ma J."/>
        </authorList>
    </citation>
    <scope>NUCLEOTIDE SEQUENCE [LARGE SCALE GENOMIC DNA]</scope>
    <source>
        <strain evidence="3">JCM 12763</strain>
    </source>
</reference>
<name>A0ABW1LWJ0_9ACTN</name>
<evidence type="ECO:0000313" key="2">
    <source>
        <dbReference type="EMBL" id="MFC6055499.1"/>
    </source>
</evidence>
<dbReference type="EMBL" id="JBHSPT010000018">
    <property type="protein sequence ID" value="MFC6055499.1"/>
    <property type="molecule type" value="Genomic_DNA"/>
</dbReference>
<protein>
    <recommendedName>
        <fullName evidence="4">LppX_LprAFG lipoprotein</fullName>
    </recommendedName>
</protein>
<dbReference type="RefSeq" id="WP_386394953.1">
    <property type="nucleotide sequence ID" value="NZ_JBHSPT010000018.1"/>
</dbReference>
<gene>
    <name evidence="2" type="ORF">ACFP50_08515</name>
</gene>
<dbReference type="PROSITE" id="PS51257">
    <property type="entry name" value="PROKAR_LIPOPROTEIN"/>
    <property type="match status" value="1"/>
</dbReference>
<sequence length="290" mass="30738">MVRSNGSIRVGTATVAGVLAGTVLVGCGNGGDSPEGKDRSAGKETSSAREQGTEAVRSAYDRTAEQDTARVTLRVQTSADGTSVTANGRGTVDLEDGDSAMTLSAQGERMEQRVVDQVLYQKLPRSETPGGKPWIKIDLQKVAERQGGGDQSVNDPAQAAAFAKAIDDKDVTRKGTAKVGEVNTTHYRVAVDVAELPNGATLRQQLGPTLPMDVWLDDDGRIRRQQIDMTLKAPAESGAPDRASPSPQSAKVRTVMEFSDFGTDVEAEAPPSRQVTDLTQKALEGSQKQD</sequence>
<evidence type="ECO:0008006" key="4">
    <source>
        <dbReference type="Google" id="ProtNLM"/>
    </source>
</evidence>
<evidence type="ECO:0000313" key="3">
    <source>
        <dbReference type="Proteomes" id="UP001596242"/>
    </source>
</evidence>
<dbReference type="SUPFAM" id="SSF89392">
    <property type="entry name" value="Prokaryotic lipoproteins and lipoprotein localization factors"/>
    <property type="match status" value="1"/>
</dbReference>
<evidence type="ECO:0000256" key="1">
    <source>
        <dbReference type="SAM" id="MobiDB-lite"/>
    </source>
</evidence>
<comment type="caution">
    <text evidence="2">The sequence shown here is derived from an EMBL/GenBank/DDBJ whole genome shotgun (WGS) entry which is preliminary data.</text>
</comment>
<organism evidence="2 3">
    <name type="scientific">Streptomyces pratens</name>
    <dbReference type="NCBI Taxonomy" id="887456"/>
    <lineage>
        <taxon>Bacteria</taxon>
        <taxon>Bacillati</taxon>
        <taxon>Actinomycetota</taxon>
        <taxon>Actinomycetes</taxon>
        <taxon>Kitasatosporales</taxon>
        <taxon>Streptomycetaceae</taxon>
        <taxon>Streptomyces</taxon>
    </lineage>
</organism>
<dbReference type="InterPro" id="IPR029046">
    <property type="entry name" value="LolA/LolB/LppX"/>
</dbReference>
<dbReference type="Proteomes" id="UP001596242">
    <property type="component" value="Unassembled WGS sequence"/>
</dbReference>
<accession>A0ABW1LWJ0</accession>
<proteinExistence type="predicted"/>
<keyword evidence="3" id="KW-1185">Reference proteome</keyword>
<dbReference type="Gene3D" id="2.50.20.20">
    <property type="match status" value="1"/>
</dbReference>
<feature type="region of interest" description="Disordered" evidence="1">
    <location>
        <begin position="231"/>
        <end position="290"/>
    </location>
</feature>
<feature type="region of interest" description="Disordered" evidence="1">
    <location>
        <begin position="28"/>
        <end position="67"/>
    </location>
</feature>